<dbReference type="EMBL" id="FUYX01000007">
    <property type="protein sequence ID" value="SKB89009.1"/>
    <property type="molecule type" value="Genomic_DNA"/>
</dbReference>
<dbReference type="GO" id="GO:0008233">
    <property type="term" value="F:peptidase activity"/>
    <property type="evidence" value="ECO:0007669"/>
    <property type="project" value="UniProtKB-KW"/>
</dbReference>
<evidence type="ECO:0000256" key="1">
    <source>
        <dbReference type="ARBA" id="ARBA00022670"/>
    </source>
</evidence>
<dbReference type="NCBIfam" id="NF006579">
    <property type="entry name" value="PRK09104.1"/>
    <property type="match status" value="1"/>
</dbReference>
<keyword evidence="3" id="KW-0378">Hydrolase</keyword>
<evidence type="ECO:0000313" key="5">
    <source>
        <dbReference type="EMBL" id="SKB89009.1"/>
    </source>
</evidence>
<evidence type="ECO:0000313" key="6">
    <source>
        <dbReference type="Proteomes" id="UP000190130"/>
    </source>
</evidence>
<dbReference type="Gene3D" id="3.30.70.360">
    <property type="match status" value="1"/>
</dbReference>
<reference evidence="5 6" key="1">
    <citation type="submission" date="2017-02" db="EMBL/GenBank/DDBJ databases">
        <authorList>
            <person name="Peterson S.W."/>
        </authorList>
    </citation>
    <scope>NUCLEOTIDE SEQUENCE [LARGE SCALE GENOMIC DNA]</scope>
    <source>
        <strain evidence="5 6">DSM 9653</strain>
    </source>
</reference>
<dbReference type="AlphaFoldDB" id="A0A1T5EYT0"/>
<dbReference type="Pfam" id="PF07687">
    <property type="entry name" value="M20_dimer"/>
    <property type="match status" value="1"/>
</dbReference>
<feature type="domain" description="Peptidase M20 dimerisation" evidence="4">
    <location>
        <begin position="233"/>
        <end position="384"/>
    </location>
</feature>
<proteinExistence type="predicted"/>
<accession>A0A1T5EYT0</accession>
<dbReference type="PANTHER" id="PTHR43270:SF12">
    <property type="entry name" value="SUCCINYL-DIAMINOPIMELATE DESUCCINYLASE"/>
    <property type="match status" value="1"/>
</dbReference>
<name>A0A1T5EYT0_9HYPH</name>
<dbReference type="Gene3D" id="3.40.630.10">
    <property type="entry name" value="Zn peptidases"/>
    <property type="match status" value="1"/>
</dbReference>
<dbReference type="GO" id="GO:0046872">
    <property type="term" value="F:metal ion binding"/>
    <property type="evidence" value="ECO:0007669"/>
    <property type="project" value="UniProtKB-KW"/>
</dbReference>
<gene>
    <name evidence="5" type="ORF">SAMN05660750_02822</name>
</gene>
<organism evidence="5 6">
    <name type="scientific">Bosea thiooxidans</name>
    <dbReference type="NCBI Taxonomy" id="53254"/>
    <lineage>
        <taxon>Bacteria</taxon>
        <taxon>Pseudomonadati</taxon>
        <taxon>Pseudomonadota</taxon>
        <taxon>Alphaproteobacteria</taxon>
        <taxon>Hyphomicrobiales</taxon>
        <taxon>Boseaceae</taxon>
        <taxon>Bosea</taxon>
    </lineage>
</organism>
<dbReference type="GO" id="GO:0006508">
    <property type="term" value="P:proteolysis"/>
    <property type="evidence" value="ECO:0007669"/>
    <property type="project" value="UniProtKB-KW"/>
</dbReference>
<dbReference type="InterPro" id="IPR002933">
    <property type="entry name" value="Peptidase_M20"/>
</dbReference>
<keyword evidence="2" id="KW-0479">Metal-binding</keyword>
<dbReference type="PANTHER" id="PTHR43270">
    <property type="entry name" value="BETA-ALA-HIS DIPEPTIDASE"/>
    <property type="match status" value="1"/>
</dbReference>
<evidence type="ECO:0000256" key="3">
    <source>
        <dbReference type="ARBA" id="ARBA00022801"/>
    </source>
</evidence>
<dbReference type="Proteomes" id="UP000190130">
    <property type="component" value="Unassembled WGS sequence"/>
</dbReference>
<dbReference type="SUPFAM" id="SSF53187">
    <property type="entry name" value="Zn-dependent exopeptidases"/>
    <property type="match status" value="1"/>
</dbReference>
<sequence>MRDYGLTPAVALAMMASSDSHPMAAMTKLPAILSRLDTDLDASLSRLSSWLEIPSIGTDPAFNAQTRAAAEWLRADLESLGFKAELRETGGHPVVLAHRPKPGAPHALFYGHYDVQPVDPLNLWDTDPFKPVVRELAPGRKVISARGACDDKGQVMTFIEAVRATLAETGDLPIGLTILVEGEEESGSVNLPGYIKANAAELKADYALVCDTGMWDRETPLITSTLRGMVYQEVTLTAADRDLHSGLFGGAAANPIHILAKILAEIHDETGRITIPGFYEGVHEPTNAQKAEWADLNLTEAEFLGQIGLKHSIGEKGRMLIEQIQSRPTCDVNGIWGGYTGEGSKTVIPGQTSAKVSFRLVGDQDPAKIAAAFQQFIRDRLPEDVTAEFISHSGSPALAVPVDSPVLQKARKALADEWGGRVVSIGSGGSIPVGGDFKRTLGIDTLFVGFGLDDDRVHSPNEKYDLSSFHKGQRSWARILQALGS</sequence>
<dbReference type="Pfam" id="PF01546">
    <property type="entry name" value="Peptidase_M20"/>
    <property type="match status" value="1"/>
</dbReference>
<dbReference type="InterPro" id="IPR011650">
    <property type="entry name" value="Peptidase_M20_dimer"/>
</dbReference>
<keyword evidence="1" id="KW-0645">Protease</keyword>
<evidence type="ECO:0000259" key="4">
    <source>
        <dbReference type="Pfam" id="PF07687"/>
    </source>
</evidence>
<protein>
    <submittedName>
        <fullName evidence="5">Acetylornithine deacetylase/Succinyl-diaminopimelate desuccinylase</fullName>
    </submittedName>
</protein>
<evidence type="ECO:0000256" key="2">
    <source>
        <dbReference type="ARBA" id="ARBA00022723"/>
    </source>
</evidence>
<dbReference type="InterPro" id="IPR051458">
    <property type="entry name" value="Cyt/Met_Dipeptidase"/>
</dbReference>